<comment type="similarity">
    <text evidence="1">Belongs to the bacterial ribosomal protein bL12 family.</text>
</comment>
<dbReference type="Pfam" id="PF00542">
    <property type="entry name" value="Ribosomal_L12"/>
    <property type="match status" value="1"/>
</dbReference>
<dbReference type="GO" id="GO:0006412">
    <property type="term" value="P:translation"/>
    <property type="evidence" value="ECO:0007669"/>
    <property type="project" value="InterPro"/>
</dbReference>
<dbReference type="InterPro" id="IPR014719">
    <property type="entry name" value="Ribosomal_bL12_C/ClpS-like"/>
</dbReference>
<organism evidence="5 6">
    <name type="scientific">Seminavis robusta</name>
    <dbReference type="NCBI Taxonomy" id="568900"/>
    <lineage>
        <taxon>Eukaryota</taxon>
        <taxon>Sar</taxon>
        <taxon>Stramenopiles</taxon>
        <taxon>Ochrophyta</taxon>
        <taxon>Bacillariophyta</taxon>
        <taxon>Bacillariophyceae</taxon>
        <taxon>Bacillariophycidae</taxon>
        <taxon>Naviculales</taxon>
        <taxon>Naviculaceae</taxon>
        <taxon>Seminavis</taxon>
    </lineage>
</organism>
<dbReference type="PANTHER" id="PTHR45987">
    <property type="entry name" value="39S RIBOSOMAL PROTEIN L12"/>
    <property type="match status" value="1"/>
</dbReference>
<dbReference type="AlphaFoldDB" id="A0A9N8DBP0"/>
<evidence type="ECO:0000259" key="4">
    <source>
        <dbReference type="Pfam" id="PF00542"/>
    </source>
</evidence>
<accession>A0A9N8DBP0</accession>
<protein>
    <submittedName>
        <fullName evidence="5">Protein L7/L12</fullName>
    </submittedName>
</protein>
<dbReference type="FunFam" id="3.30.1390.10:FF:000001">
    <property type="entry name" value="50S ribosomal protein L7/L12"/>
    <property type="match status" value="1"/>
</dbReference>
<dbReference type="GO" id="GO:0003735">
    <property type="term" value="F:structural constituent of ribosome"/>
    <property type="evidence" value="ECO:0007669"/>
    <property type="project" value="InterPro"/>
</dbReference>
<dbReference type="InterPro" id="IPR000206">
    <property type="entry name" value="Ribosomal_bL12"/>
</dbReference>
<proteinExistence type="inferred from homology"/>
<evidence type="ECO:0000256" key="1">
    <source>
        <dbReference type="ARBA" id="ARBA00007197"/>
    </source>
</evidence>
<dbReference type="InterPro" id="IPR013823">
    <property type="entry name" value="Ribosomal_bL12_C"/>
</dbReference>
<sequence length="200" mass="22312">MLPLIVSSTSLVLRKRLLTPPSCRIAQAWIHSSSVAQHSAGDQPPIRRRNHELSQESKDKVERIFQKILWLDTIEVHLITELINQKMGLILTPKERASLQKEVDRQLAEEAGETFKAAGSNVEEEAEKGPSTVDLKLTGFDDKSKIKVIKEVRSIAGLGLKEAKELVESAPKIIQKELKPELAEELKEKLEAVGAKIELV</sequence>
<dbReference type="GO" id="GO:0005840">
    <property type="term" value="C:ribosome"/>
    <property type="evidence" value="ECO:0007669"/>
    <property type="project" value="UniProtKB-KW"/>
</dbReference>
<dbReference type="SUPFAM" id="SSF54736">
    <property type="entry name" value="ClpS-like"/>
    <property type="match status" value="1"/>
</dbReference>
<evidence type="ECO:0000256" key="3">
    <source>
        <dbReference type="ARBA" id="ARBA00023274"/>
    </source>
</evidence>
<dbReference type="CDD" id="cd00387">
    <property type="entry name" value="Ribosomal_L7_L12"/>
    <property type="match status" value="1"/>
</dbReference>
<keyword evidence="3" id="KW-0687">Ribonucleoprotein</keyword>
<evidence type="ECO:0000313" key="5">
    <source>
        <dbReference type="EMBL" id="CAB9497776.1"/>
    </source>
</evidence>
<dbReference type="GO" id="GO:0003729">
    <property type="term" value="F:mRNA binding"/>
    <property type="evidence" value="ECO:0007669"/>
    <property type="project" value="TreeGrafter"/>
</dbReference>
<gene>
    <name evidence="5" type="ORF">SEMRO_25_G017190.1</name>
</gene>
<keyword evidence="2" id="KW-0689">Ribosomal protein</keyword>
<keyword evidence="6" id="KW-1185">Reference proteome</keyword>
<reference evidence="5" key="1">
    <citation type="submission" date="2020-06" db="EMBL/GenBank/DDBJ databases">
        <authorList>
            <consortium name="Plant Systems Biology data submission"/>
        </authorList>
    </citation>
    <scope>NUCLEOTIDE SEQUENCE</scope>
    <source>
        <strain evidence="5">D6</strain>
    </source>
</reference>
<evidence type="ECO:0000256" key="2">
    <source>
        <dbReference type="ARBA" id="ARBA00022980"/>
    </source>
</evidence>
<feature type="domain" description="Large ribosomal subunit protein bL12 C-terminal" evidence="4">
    <location>
        <begin position="134"/>
        <end position="199"/>
    </location>
</feature>
<comment type="caution">
    <text evidence="5">The sequence shown here is derived from an EMBL/GenBank/DDBJ whole genome shotgun (WGS) entry which is preliminary data.</text>
</comment>
<dbReference type="GO" id="GO:1990904">
    <property type="term" value="C:ribonucleoprotein complex"/>
    <property type="evidence" value="ECO:0007669"/>
    <property type="project" value="UniProtKB-KW"/>
</dbReference>
<dbReference type="Gene3D" id="3.30.1390.10">
    <property type="match status" value="1"/>
</dbReference>
<dbReference type="OrthoDB" id="250175at2759"/>
<dbReference type="EMBL" id="CAICTM010000025">
    <property type="protein sequence ID" value="CAB9497776.1"/>
    <property type="molecule type" value="Genomic_DNA"/>
</dbReference>
<dbReference type="Proteomes" id="UP001153069">
    <property type="component" value="Unassembled WGS sequence"/>
</dbReference>
<evidence type="ECO:0000313" key="6">
    <source>
        <dbReference type="Proteomes" id="UP001153069"/>
    </source>
</evidence>
<name>A0A9N8DBP0_9STRA</name>
<dbReference type="PANTHER" id="PTHR45987:SF4">
    <property type="entry name" value="LARGE RIBOSOMAL SUBUNIT PROTEIN BL12M"/>
    <property type="match status" value="1"/>
</dbReference>